<feature type="region of interest" description="Disordered" evidence="1">
    <location>
        <begin position="165"/>
        <end position="247"/>
    </location>
</feature>
<sequence length="413" mass="44812">MSDPMTNIDADDVLASIRRLVSETYDPMARKAKPTPVTDRLVLSPDLRVVEGKKPSENDRDTTAQSSVERSQAPATTVTSGKDIQPLILEAQDAVTPVADASDETHAAPIATDDDSGADVSEPSDNQNPLEVADVVNEDLQGDAVQSERGETVEDAVLAAQALMRDVPQPVSADTPPEPQETTTQAEPHHAPSTSMSIEERIAELEAAVEEQPVEAAFEDWQADETAGYDGYEEDYDADEPTAFSPAWANPSARVLDFQSASAAKFTHAQHTDVAEAPEPEVVDQTADVATDHADQDHDLEGPSDFEAFEHDVQKDKMSEEAEAAEASPFETTAEALQESDHVAYSGSEDDDDDLALAGYSDQELLDEGALRDMIAEVIREELQGSLGERITSNVRRLVRREVQRALTLRDFE</sequence>
<gene>
    <name evidence="2" type="ORF">EDD53_0071</name>
</gene>
<dbReference type="OrthoDB" id="7875768at2"/>
<feature type="region of interest" description="Disordered" evidence="1">
    <location>
        <begin position="264"/>
        <end position="332"/>
    </location>
</feature>
<feature type="region of interest" description="Disordered" evidence="1">
    <location>
        <begin position="26"/>
        <end position="152"/>
    </location>
</feature>
<feature type="compositionally biased region" description="Polar residues" evidence="1">
    <location>
        <begin position="63"/>
        <end position="82"/>
    </location>
</feature>
<keyword evidence="3" id="KW-1185">Reference proteome</keyword>
<feature type="compositionally biased region" description="Basic and acidic residues" evidence="1">
    <location>
        <begin position="290"/>
        <end position="301"/>
    </location>
</feature>
<dbReference type="Proteomes" id="UP000269689">
    <property type="component" value="Unassembled WGS sequence"/>
</dbReference>
<name>A0A3N4UTZ6_9RHOB</name>
<feature type="compositionally biased region" description="Acidic residues" evidence="1">
    <location>
        <begin position="231"/>
        <end position="240"/>
    </location>
</feature>
<proteinExistence type="predicted"/>
<protein>
    <submittedName>
        <fullName evidence="2">Uncharacterized protein</fullName>
    </submittedName>
</protein>
<dbReference type="AlphaFoldDB" id="A0A3N4UTZ6"/>
<dbReference type="EMBL" id="RKQK01000001">
    <property type="protein sequence ID" value="RPE70959.1"/>
    <property type="molecule type" value="Genomic_DNA"/>
</dbReference>
<accession>A0A3N4UTZ6</accession>
<feature type="compositionally biased region" description="Acidic residues" evidence="1">
    <location>
        <begin position="207"/>
        <end position="223"/>
    </location>
</feature>
<feature type="compositionally biased region" description="Basic and acidic residues" evidence="1">
    <location>
        <begin position="308"/>
        <end position="320"/>
    </location>
</feature>
<evidence type="ECO:0000313" key="3">
    <source>
        <dbReference type="Proteomes" id="UP000269689"/>
    </source>
</evidence>
<evidence type="ECO:0000256" key="1">
    <source>
        <dbReference type="SAM" id="MobiDB-lite"/>
    </source>
</evidence>
<feature type="compositionally biased region" description="Basic and acidic residues" evidence="1">
    <location>
        <begin position="48"/>
        <end position="62"/>
    </location>
</feature>
<evidence type="ECO:0000313" key="2">
    <source>
        <dbReference type="EMBL" id="RPE70959.1"/>
    </source>
</evidence>
<dbReference type="RefSeq" id="WP_123791218.1">
    <property type="nucleotide sequence ID" value="NZ_RKQK01000001.1"/>
</dbReference>
<organism evidence="2 3">
    <name type="scientific">Pacificibacter maritimus</name>
    <dbReference type="NCBI Taxonomy" id="762213"/>
    <lineage>
        <taxon>Bacteria</taxon>
        <taxon>Pseudomonadati</taxon>
        <taxon>Pseudomonadota</taxon>
        <taxon>Alphaproteobacteria</taxon>
        <taxon>Rhodobacterales</taxon>
        <taxon>Roseobacteraceae</taxon>
        <taxon>Pacificibacter</taxon>
    </lineage>
</organism>
<comment type="caution">
    <text evidence="2">The sequence shown here is derived from an EMBL/GenBank/DDBJ whole genome shotgun (WGS) entry which is preliminary data.</text>
</comment>
<reference evidence="2 3" key="1">
    <citation type="submission" date="2018-11" db="EMBL/GenBank/DDBJ databases">
        <title>Genomic Encyclopedia of Type Strains, Phase IV (KMG-IV): sequencing the most valuable type-strain genomes for metagenomic binning, comparative biology and taxonomic classification.</title>
        <authorList>
            <person name="Goeker M."/>
        </authorList>
    </citation>
    <scope>NUCLEOTIDE SEQUENCE [LARGE SCALE GENOMIC DNA]</scope>
    <source>
        <strain evidence="2 3">DSM 104731</strain>
    </source>
</reference>